<dbReference type="InterPro" id="IPR013655">
    <property type="entry name" value="PAS_fold_3"/>
</dbReference>
<dbReference type="InterPro" id="IPR036890">
    <property type="entry name" value="HATPase_C_sf"/>
</dbReference>
<dbReference type="InterPro" id="IPR005467">
    <property type="entry name" value="His_kinase_dom"/>
</dbReference>
<dbReference type="InterPro" id="IPR035965">
    <property type="entry name" value="PAS-like_dom_sf"/>
</dbReference>
<evidence type="ECO:0000256" key="4">
    <source>
        <dbReference type="ARBA" id="ARBA00023012"/>
    </source>
</evidence>
<evidence type="ECO:0000256" key="7">
    <source>
        <dbReference type="SAM" id="Phobius"/>
    </source>
</evidence>
<dbReference type="Pfam" id="PF00512">
    <property type="entry name" value="HisKA"/>
    <property type="match status" value="1"/>
</dbReference>
<name>A0ABV1RC77_9ALTE</name>
<dbReference type="Pfam" id="PF08447">
    <property type="entry name" value="PAS_3"/>
    <property type="match status" value="2"/>
</dbReference>
<comment type="catalytic activity">
    <reaction evidence="1">
        <text>ATP + protein L-histidine = ADP + protein N-phospho-L-histidine.</text>
        <dbReference type="EC" id="2.7.13.3"/>
    </reaction>
</comment>
<dbReference type="InterPro" id="IPR000014">
    <property type="entry name" value="PAS"/>
</dbReference>
<dbReference type="PANTHER" id="PTHR45339">
    <property type="entry name" value="HYBRID SIGNAL TRANSDUCTION HISTIDINE KINASE J"/>
    <property type="match status" value="1"/>
</dbReference>
<dbReference type="CDD" id="cd00082">
    <property type="entry name" value="HisKA"/>
    <property type="match status" value="1"/>
</dbReference>
<dbReference type="PROSITE" id="PS50110">
    <property type="entry name" value="RESPONSE_REGULATORY"/>
    <property type="match status" value="1"/>
</dbReference>
<dbReference type="Gene3D" id="1.20.120.160">
    <property type="entry name" value="HPT domain"/>
    <property type="match status" value="1"/>
</dbReference>
<dbReference type="SUPFAM" id="SSF55874">
    <property type="entry name" value="ATPase domain of HSP90 chaperone/DNA topoisomerase II/histidine kinase"/>
    <property type="match status" value="1"/>
</dbReference>
<dbReference type="SMART" id="SM00091">
    <property type="entry name" value="PAS"/>
    <property type="match status" value="3"/>
</dbReference>
<feature type="domain" description="Histidine kinase" evidence="8">
    <location>
        <begin position="899"/>
        <end position="1123"/>
    </location>
</feature>
<dbReference type="InterPro" id="IPR003661">
    <property type="entry name" value="HisK_dim/P_dom"/>
</dbReference>
<dbReference type="InterPro" id="IPR001789">
    <property type="entry name" value="Sig_transdc_resp-reg_receiver"/>
</dbReference>
<dbReference type="EC" id="2.7.13.3" evidence="2"/>
<evidence type="ECO:0000259" key="12">
    <source>
        <dbReference type="PROSITE" id="PS50894"/>
    </source>
</evidence>
<evidence type="ECO:0000259" key="9">
    <source>
        <dbReference type="PROSITE" id="PS50110"/>
    </source>
</evidence>
<feature type="domain" description="Response regulatory" evidence="9">
    <location>
        <begin position="1283"/>
        <end position="1401"/>
    </location>
</feature>
<organism evidence="13 14">
    <name type="scientific">Catenovulum sediminis</name>
    <dbReference type="NCBI Taxonomy" id="1740262"/>
    <lineage>
        <taxon>Bacteria</taxon>
        <taxon>Pseudomonadati</taxon>
        <taxon>Pseudomonadota</taxon>
        <taxon>Gammaproteobacteria</taxon>
        <taxon>Alteromonadales</taxon>
        <taxon>Alteromonadaceae</taxon>
        <taxon>Catenovulum</taxon>
    </lineage>
</organism>
<dbReference type="PROSITE" id="PS50113">
    <property type="entry name" value="PAC"/>
    <property type="match status" value="1"/>
</dbReference>
<keyword evidence="14" id="KW-1185">Reference proteome</keyword>
<keyword evidence="7" id="KW-0472">Membrane</keyword>
<comment type="caution">
    <text evidence="13">The sequence shown here is derived from an EMBL/GenBank/DDBJ whole genome shotgun (WGS) entry which is preliminary data.</text>
</comment>
<proteinExistence type="predicted"/>
<reference evidence="13 14" key="1">
    <citation type="submission" date="2024-06" db="EMBL/GenBank/DDBJ databases">
        <authorList>
            <person name="Chen R.Y."/>
        </authorList>
    </citation>
    <scope>NUCLEOTIDE SEQUENCE [LARGE SCALE GENOMIC DNA]</scope>
    <source>
        <strain evidence="13 14">D2</strain>
    </source>
</reference>
<keyword evidence="4" id="KW-0902">Two-component regulatory system</keyword>
<keyword evidence="7" id="KW-0812">Transmembrane</keyword>
<dbReference type="SMART" id="SM00448">
    <property type="entry name" value="REC"/>
    <property type="match status" value="1"/>
</dbReference>
<feature type="domain" description="PAC" evidence="11">
    <location>
        <begin position="570"/>
        <end position="620"/>
    </location>
</feature>
<dbReference type="SUPFAM" id="SSF47384">
    <property type="entry name" value="Homodimeric domain of signal transducing histidine kinase"/>
    <property type="match status" value="1"/>
</dbReference>
<dbReference type="Pfam" id="PF01627">
    <property type="entry name" value="Hpt"/>
    <property type="match status" value="1"/>
</dbReference>
<dbReference type="Pfam" id="PF00072">
    <property type="entry name" value="Response_reg"/>
    <property type="match status" value="1"/>
</dbReference>
<evidence type="ECO:0000256" key="6">
    <source>
        <dbReference type="PROSITE-ProRule" id="PRU00169"/>
    </source>
</evidence>
<feature type="modified residue" description="4-aspartylphosphate" evidence="6">
    <location>
        <position position="1334"/>
    </location>
</feature>
<dbReference type="Pfam" id="PF13426">
    <property type="entry name" value="PAS_9"/>
    <property type="match status" value="1"/>
</dbReference>
<dbReference type="PRINTS" id="PR00344">
    <property type="entry name" value="BCTRLSENSOR"/>
</dbReference>
<feature type="domain" description="PAS" evidence="10">
    <location>
        <begin position="244"/>
        <end position="289"/>
    </location>
</feature>
<evidence type="ECO:0000313" key="14">
    <source>
        <dbReference type="Proteomes" id="UP001467690"/>
    </source>
</evidence>
<evidence type="ECO:0000259" key="8">
    <source>
        <dbReference type="PROSITE" id="PS50109"/>
    </source>
</evidence>
<feature type="domain" description="HPt" evidence="12">
    <location>
        <begin position="1444"/>
        <end position="1549"/>
    </location>
</feature>
<dbReference type="InterPro" id="IPR036097">
    <property type="entry name" value="HisK_dim/P_sf"/>
</dbReference>
<dbReference type="InterPro" id="IPR013767">
    <property type="entry name" value="PAS_fold"/>
</dbReference>
<protein>
    <recommendedName>
        <fullName evidence="2">histidine kinase</fullName>
        <ecNumber evidence="2">2.7.13.3</ecNumber>
    </recommendedName>
</protein>
<feature type="transmembrane region" description="Helical" evidence="7">
    <location>
        <begin position="198"/>
        <end position="222"/>
    </location>
</feature>
<dbReference type="SMART" id="SM00086">
    <property type="entry name" value="PAC"/>
    <property type="match status" value="4"/>
</dbReference>
<evidence type="ECO:0000256" key="3">
    <source>
        <dbReference type="ARBA" id="ARBA00022553"/>
    </source>
</evidence>
<dbReference type="InterPro" id="IPR003594">
    <property type="entry name" value="HATPase_dom"/>
</dbReference>
<dbReference type="Gene3D" id="1.10.287.130">
    <property type="match status" value="1"/>
</dbReference>
<keyword evidence="3 6" id="KW-0597">Phosphoprotein</keyword>
<dbReference type="PROSITE" id="PS50112">
    <property type="entry name" value="PAS"/>
    <property type="match status" value="2"/>
</dbReference>
<dbReference type="Gene3D" id="3.40.50.2300">
    <property type="match status" value="1"/>
</dbReference>
<dbReference type="PANTHER" id="PTHR45339:SF5">
    <property type="entry name" value="HISTIDINE KINASE"/>
    <property type="match status" value="1"/>
</dbReference>
<dbReference type="RefSeq" id="WP_350400292.1">
    <property type="nucleotide sequence ID" value="NZ_JBELOE010000059.1"/>
</dbReference>
<dbReference type="Pfam" id="PF02518">
    <property type="entry name" value="HATPase_c"/>
    <property type="match status" value="1"/>
</dbReference>
<evidence type="ECO:0000256" key="2">
    <source>
        <dbReference type="ARBA" id="ARBA00012438"/>
    </source>
</evidence>
<dbReference type="InterPro" id="IPR001610">
    <property type="entry name" value="PAC"/>
</dbReference>
<evidence type="ECO:0000256" key="5">
    <source>
        <dbReference type="PROSITE-ProRule" id="PRU00110"/>
    </source>
</evidence>
<evidence type="ECO:0000259" key="10">
    <source>
        <dbReference type="PROSITE" id="PS50112"/>
    </source>
</evidence>
<keyword evidence="7" id="KW-1133">Transmembrane helix</keyword>
<dbReference type="CDD" id="cd16922">
    <property type="entry name" value="HATPase_EvgS-ArcB-TorS-like"/>
    <property type="match status" value="1"/>
</dbReference>
<dbReference type="Gene3D" id="3.30.565.10">
    <property type="entry name" value="Histidine kinase-like ATPase, C-terminal domain"/>
    <property type="match status" value="1"/>
</dbReference>
<evidence type="ECO:0000259" key="11">
    <source>
        <dbReference type="PROSITE" id="PS50113"/>
    </source>
</evidence>
<dbReference type="CDD" id="cd17546">
    <property type="entry name" value="REC_hyHK_CKI1_RcsC-like"/>
    <property type="match status" value="1"/>
</dbReference>
<dbReference type="Pfam" id="PF00989">
    <property type="entry name" value="PAS"/>
    <property type="match status" value="1"/>
</dbReference>
<dbReference type="SUPFAM" id="SSF47226">
    <property type="entry name" value="Histidine-containing phosphotransfer domain, HPT domain"/>
    <property type="match status" value="1"/>
</dbReference>
<accession>A0ABV1RC77</accession>
<dbReference type="InterPro" id="IPR004358">
    <property type="entry name" value="Sig_transdc_His_kin-like_C"/>
</dbReference>
<sequence>MLKAFSFVYQEQQKHQLDISAAAFAKDLGRTIDGALGYFQLEASRYNNGYPNRTLRKKLPESILAISSYELHNQNWQLHLRLTSDVFTDYSLEQNLLNQDIKQTPVYFTNWASDSGSHEILLVLLQLSHQDTVQLVTIDLEAGKKRFLNDDSEIWDASQQAQISSLRERSWLETSAPLRLGSRVEKLYIFSQPLEQQLINYPIPVAFMAIGLFIFVAFAWGLQSLLQHFVVARYEKKYLRAKQANALFEGYLEHLEAPVSIQDSTGKILYVNNAWSQLTKLSREQVLNKYYFDVEKVAQSTNRKTLEQLGGDYTHFSQREFTVDIASSKQKTFLGSKFPLYNHSAELLAHGEIYLDISAQKSQEVLFSTIFNYTVSGAAIVDKNRFIKVNPRMLELYQQTDENFFYDKHFFSDELTFENEGQHSLGWQYLSQAESNNRLVSFEWACTRDGQKWYSEISLIPIVLSGEKRFLYIQKDITEYKQQIQSLHAIQQQLSSVFSTLPVGVGVFSATGSYLRSNELFNQILAVDTDKLADFNLSSVNWQMQDLDGRPLQYQDCPVYKIYHGQYRVRSYELGVVNLAGELQWLEMNCAALPDEIGGGIVIVIKDIAPQKRAREQLEKSERILSRSQALAKTGGWEFDKTSEKLYWSDEVFRIFETPVLPENLAPDYCLKCFLADSKTKVFKAFANCIENGIPFDITAQLETYTGHILWVRTTGEAVYAKNKVIGAVGNIADVSITKEAEIELFRSKQRLELAIQGGNIGIWDFEIETEKLYVSDIWCQMLGYSRAELFERYGKNCNFWRMLVHPDDKLIAEQAFYGHVEGELDLFQAKFRLKTAAGDWKWIRSVGKFVKAQRFDEKDRAMGIHIDIDAAKQEERNLLEAKSQAEQAAISKSEFLANMSHEIRTPLNAIIGMTQLALTGELDTKQHNYIEKVNHSGLHLLSIVNDILDFSKMESGQLTIETVQFNLAEVIENVKTLVSVKAQEKNANLVFRIAPDVPLFLLGDPLRLCQILVNIIDNAIKFSEQNTPVWLEVTHQGAEPERQLISLSFSIKDNGIGMNDAQKTKLFKSFSQADTSITRRFGGTGLGLVISKNLVEMMQGDISFISEQGKGTEFTIELPFELDRSTFHRRANQIEYAFANTKVLIVSHDDALKSHFCQVFADEKIGTIELADLSMELPDVLHSLNGTKQLILLVDIQADTKGAENAIQTARKRIEAHYLKGFVFALTDTEQSSDNMHEQSAWLDGVIEKSISPSKLLSHLLEKCAALNSAAGNHTINLTGKNILVAEDNLLNQELIFELLTRKGAAVTLVEDGAMAVDNVQANQDKYDLILMDCQMPKVDGLTATRQIRLLPQFKNVPILALTANILPSQIEEAKSAGMNDCIGKPIVPEKLYEQLAKWLSLATVVDTTVEKENGQNNLNWYQFLRSDEELNAEKGLSGALGDYELYKRLLVRFFYTYENFESDFTSLISNQDREQAIRLAHTLKGTAAQIGHNVVAELAANLEQTLKQGDSDLIEEIKARLQLHLNRLLLVLNRSGLMVRSEQTKQFDSAKVLELLSEAKQLVSRYDTSAVDIIEELSTYLHGTVFETLYKVLERQINEYDFDAALSNLLELEIKLESENE</sequence>
<evidence type="ECO:0000313" key="13">
    <source>
        <dbReference type="EMBL" id="MER2490503.1"/>
    </source>
</evidence>
<feature type="modified residue" description="Phosphohistidine" evidence="5">
    <location>
        <position position="1483"/>
    </location>
</feature>
<dbReference type="PROSITE" id="PS50894">
    <property type="entry name" value="HPT"/>
    <property type="match status" value="1"/>
</dbReference>
<dbReference type="SUPFAM" id="SSF52172">
    <property type="entry name" value="CheY-like"/>
    <property type="match status" value="1"/>
</dbReference>
<dbReference type="InterPro" id="IPR000700">
    <property type="entry name" value="PAS-assoc_C"/>
</dbReference>
<gene>
    <name evidence="13" type="ORF">ABS311_01215</name>
</gene>
<dbReference type="PROSITE" id="PS50109">
    <property type="entry name" value="HIS_KIN"/>
    <property type="match status" value="1"/>
</dbReference>
<dbReference type="NCBIfam" id="TIGR00229">
    <property type="entry name" value="sensory_box"/>
    <property type="match status" value="1"/>
</dbReference>
<dbReference type="SMART" id="SM00387">
    <property type="entry name" value="HATPase_c"/>
    <property type="match status" value="1"/>
</dbReference>
<dbReference type="SUPFAM" id="SSF55785">
    <property type="entry name" value="PYP-like sensor domain (PAS domain)"/>
    <property type="match status" value="5"/>
</dbReference>
<dbReference type="InterPro" id="IPR011006">
    <property type="entry name" value="CheY-like_superfamily"/>
</dbReference>
<dbReference type="SMART" id="SM00388">
    <property type="entry name" value="HisKA"/>
    <property type="match status" value="1"/>
</dbReference>
<feature type="domain" description="PAS" evidence="10">
    <location>
        <begin position="748"/>
        <end position="824"/>
    </location>
</feature>
<dbReference type="CDD" id="cd00130">
    <property type="entry name" value="PAS"/>
    <property type="match status" value="1"/>
</dbReference>
<dbReference type="InterPro" id="IPR036641">
    <property type="entry name" value="HPT_dom_sf"/>
</dbReference>
<dbReference type="Gene3D" id="3.30.450.20">
    <property type="entry name" value="PAS domain"/>
    <property type="match status" value="5"/>
</dbReference>
<dbReference type="InterPro" id="IPR008207">
    <property type="entry name" value="Sig_transdc_His_kin_Hpt_dom"/>
</dbReference>
<dbReference type="EMBL" id="JBELOE010000059">
    <property type="protein sequence ID" value="MER2490503.1"/>
    <property type="molecule type" value="Genomic_DNA"/>
</dbReference>
<evidence type="ECO:0000256" key="1">
    <source>
        <dbReference type="ARBA" id="ARBA00000085"/>
    </source>
</evidence>
<dbReference type="Proteomes" id="UP001467690">
    <property type="component" value="Unassembled WGS sequence"/>
</dbReference>
<dbReference type="CDD" id="cd00088">
    <property type="entry name" value="HPT"/>
    <property type="match status" value="1"/>
</dbReference>